<proteinExistence type="predicted"/>
<accession>A0A9X3I9C3</accession>
<dbReference type="AlphaFoldDB" id="A0A9X3I9C3"/>
<dbReference type="RefSeq" id="WP_157259019.1">
    <property type="nucleotide sequence ID" value="NZ_JAPJUH010000002.1"/>
</dbReference>
<evidence type="ECO:0000313" key="2">
    <source>
        <dbReference type="Proteomes" id="UP001142592"/>
    </source>
</evidence>
<evidence type="ECO:0000313" key="1">
    <source>
        <dbReference type="EMBL" id="MCX3264854.1"/>
    </source>
</evidence>
<reference evidence="1" key="1">
    <citation type="submission" date="2022-11" db="EMBL/GenBank/DDBJ databases">
        <authorList>
            <person name="Graham C."/>
            <person name="Newman J.D."/>
        </authorList>
    </citation>
    <scope>NUCLEOTIDE SEQUENCE</scope>
    <source>
        <strain evidence="1">DSM 19486</strain>
    </source>
</reference>
<dbReference type="EMBL" id="JAPJUH010000002">
    <property type="protein sequence ID" value="MCX3264854.1"/>
    <property type="molecule type" value="Genomic_DNA"/>
</dbReference>
<protein>
    <submittedName>
        <fullName evidence="1">Uncharacterized protein</fullName>
    </submittedName>
</protein>
<keyword evidence="2" id="KW-1185">Reference proteome</keyword>
<comment type="caution">
    <text evidence="1">The sequence shown here is derived from an EMBL/GenBank/DDBJ whole genome shotgun (WGS) entry which is preliminary data.</text>
</comment>
<gene>
    <name evidence="1" type="ORF">OQZ29_08870</name>
</gene>
<dbReference type="Proteomes" id="UP001142592">
    <property type="component" value="Unassembled WGS sequence"/>
</dbReference>
<sequence>MKMWYYVITVLILGVLVAAAFNFSQYRKTAIDELPKSFLQYQSLDRSEVITSSKVSMRLVMESTVDIQYFMTASNELIVYAVPRPEENVFSKFNEQGEVTDSLIIHGKPSDIAFIDGLVINKGKHQYYQWSFDGSSEAKNIVMQNEDFKWNSTRQQELLEKVVHTAKSVYVEYDSDSPAPQKMEGDKIQIVPSIRTFAKLTYFDGGNCYQFFTTLNVYKQFPYAATQELLMNNIFKRINTKVSGDKEIIQTPFIRYRYFQKLKREKVRFPGGGGNMPGYDKILFHGNLFTDLVYKNDTLRVKEFMYLEQDRASSSIQIAGESLGTFTKNKVRPISSIEAYMYYSHPNLSYALFTNSDKKLYIIK</sequence>
<organism evidence="1 2">
    <name type="scientific">Pedobacter agri</name>
    <dbReference type="NCBI Taxonomy" id="454586"/>
    <lineage>
        <taxon>Bacteria</taxon>
        <taxon>Pseudomonadati</taxon>
        <taxon>Bacteroidota</taxon>
        <taxon>Sphingobacteriia</taxon>
        <taxon>Sphingobacteriales</taxon>
        <taxon>Sphingobacteriaceae</taxon>
        <taxon>Pedobacter</taxon>
    </lineage>
</organism>
<name>A0A9X3I9C3_9SPHI</name>